<dbReference type="Proteomes" id="UP000798662">
    <property type="component" value="Chromosome 1"/>
</dbReference>
<keyword evidence="2" id="KW-1185">Reference proteome</keyword>
<gene>
    <name evidence="1" type="ORF">I4F81_001457</name>
</gene>
<proteinExistence type="predicted"/>
<reference evidence="1" key="1">
    <citation type="submission" date="2019-11" db="EMBL/GenBank/DDBJ databases">
        <title>Nori genome reveals adaptations in red seaweeds to the harsh intertidal environment.</title>
        <authorList>
            <person name="Wang D."/>
            <person name="Mao Y."/>
        </authorList>
    </citation>
    <scope>NUCLEOTIDE SEQUENCE</scope>
    <source>
        <tissue evidence="1">Gametophyte</tissue>
    </source>
</reference>
<sequence length="497" mass="50829">MAAVLAVRGYGLLPVTRLGALRPLSWPSMTPAAAPPRTRLAAGCSNPLPFDGGRGIAAGATLVAPAVGSSPRFGIPTAGTCAAVPDAVSAAAAARRSTSTGVPPPPRKEVVPGPATALTGEEALLQDMVAKFAARHVAPNVASMDAKAELDPALLAQLFEAGLMGVEVSAVHGGGGMSFTSAVIVIEELAKVDPAVAAVVDIQNTLLCNTVRRHGTDAQAAEWLPRLATSAVGSFCLSEPGSGSDAFALKTTAVGDGEDWILSGTKAWISNAKEADIFLVFANAEPAAGHRGITAFLVDRAAAGGGLVVGKKEDKLGIRATSCCELTLGGVRVPAGNVLGPVGQGYKIAIGTLNEGRVGIGAQLVGLAQGAMDVALPYAAQRQQFGRPVADNQGMQFQFAQAATELAAARALVYNAARLVDVGLPVVADAAYAKLYASQVADRIAAACVNWAGGVGYMRDFPAEKFFRDAKIGQIYEGTSNIHLVTIAKLLSKKYEV</sequence>
<evidence type="ECO:0000313" key="2">
    <source>
        <dbReference type="Proteomes" id="UP000798662"/>
    </source>
</evidence>
<dbReference type="EMBL" id="CM020618">
    <property type="protein sequence ID" value="KAK1858857.1"/>
    <property type="molecule type" value="Genomic_DNA"/>
</dbReference>
<accession>A0ACC3BLS5</accession>
<evidence type="ECO:0000313" key="1">
    <source>
        <dbReference type="EMBL" id="KAK1858857.1"/>
    </source>
</evidence>
<name>A0ACC3BLS5_PYRYE</name>
<comment type="caution">
    <text evidence="1">The sequence shown here is derived from an EMBL/GenBank/DDBJ whole genome shotgun (WGS) entry which is preliminary data.</text>
</comment>
<organism evidence="1 2">
    <name type="scientific">Pyropia yezoensis</name>
    <name type="common">Susabi-nori</name>
    <name type="synonym">Porphyra yezoensis</name>
    <dbReference type="NCBI Taxonomy" id="2788"/>
    <lineage>
        <taxon>Eukaryota</taxon>
        <taxon>Rhodophyta</taxon>
        <taxon>Bangiophyceae</taxon>
        <taxon>Bangiales</taxon>
        <taxon>Bangiaceae</taxon>
        <taxon>Pyropia</taxon>
    </lineage>
</organism>
<protein>
    <submittedName>
        <fullName evidence="1">Uncharacterized protein</fullName>
    </submittedName>
</protein>